<proteinExistence type="predicted"/>
<evidence type="ECO:0000313" key="3">
    <source>
        <dbReference type="EMBL" id="VFK70793.1"/>
    </source>
</evidence>
<sequence length="122" mass="13804">MLSHEGLGWICNVHGCLYSGMVHRHPMFQQSTYRRWGGRQPGSFGFDQEAPGSKRDSSPEFGARGNERFRECAPNAVHCLLVGEYLVFLTSSDEMLYHVGLILTKLALPEALYPEANPRYEQ</sequence>
<accession>A0A451AXP0</accession>
<reference evidence="3" key="1">
    <citation type="submission" date="2019-02" db="EMBL/GenBank/DDBJ databases">
        <authorList>
            <person name="Gruber-Vodicka R. H."/>
            <person name="Seah K. B. B."/>
        </authorList>
    </citation>
    <scope>NUCLEOTIDE SEQUENCE</scope>
    <source>
        <strain evidence="3">BECK_BY19</strain>
        <strain evidence="2">BECK_BY8</strain>
    </source>
</reference>
<organism evidence="3">
    <name type="scientific">Candidatus Kentrum sp. UNK</name>
    <dbReference type="NCBI Taxonomy" id="2126344"/>
    <lineage>
        <taxon>Bacteria</taxon>
        <taxon>Pseudomonadati</taxon>
        <taxon>Pseudomonadota</taxon>
        <taxon>Gammaproteobacteria</taxon>
        <taxon>Candidatus Kentrum</taxon>
    </lineage>
</organism>
<evidence type="ECO:0000313" key="2">
    <source>
        <dbReference type="EMBL" id="VFK63276.1"/>
    </source>
</evidence>
<protein>
    <submittedName>
        <fullName evidence="3">Uncharacterized protein</fullName>
    </submittedName>
</protein>
<dbReference type="EMBL" id="CAADGD010000038">
    <property type="protein sequence ID" value="VFK70793.1"/>
    <property type="molecule type" value="Genomic_DNA"/>
</dbReference>
<dbReference type="EMBL" id="CAADFZ010000031">
    <property type="protein sequence ID" value="VFK63276.1"/>
    <property type="molecule type" value="Genomic_DNA"/>
</dbReference>
<name>A0A451AXP0_9GAMM</name>
<feature type="region of interest" description="Disordered" evidence="1">
    <location>
        <begin position="39"/>
        <end position="64"/>
    </location>
</feature>
<evidence type="ECO:0000256" key="1">
    <source>
        <dbReference type="SAM" id="MobiDB-lite"/>
    </source>
</evidence>
<dbReference type="AlphaFoldDB" id="A0A451AXP0"/>
<gene>
    <name evidence="2" type="ORF">BECKUNK1418G_GA0071005_103126</name>
    <name evidence="3" type="ORF">BECKUNK1418H_GA0071006_103826</name>
</gene>